<dbReference type="RefSeq" id="WP_089878032.1">
    <property type="nucleotide sequence ID" value="NZ_FOYS01000002.1"/>
</dbReference>
<organism evidence="3 4">
    <name type="scientific">Halogeometricum limi</name>
    <dbReference type="NCBI Taxonomy" id="555875"/>
    <lineage>
        <taxon>Archaea</taxon>
        <taxon>Methanobacteriati</taxon>
        <taxon>Methanobacteriota</taxon>
        <taxon>Stenosarchaea group</taxon>
        <taxon>Halobacteria</taxon>
        <taxon>Halobacteriales</taxon>
        <taxon>Haloferacaceae</taxon>
        <taxon>Halogeometricum</taxon>
    </lineage>
</organism>
<feature type="domain" description="DUF1648" evidence="2">
    <location>
        <begin position="12"/>
        <end position="58"/>
    </location>
</feature>
<keyword evidence="1" id="KW-1133">Transmembrane helix</keyword>
<name>A0A1I6GM54_9EURY</name>
<feature type="transmembrane region" description="Helical" evidence="1">
    <location>
        <begin position="105"/>
        <end position="126"/>
    </location>
</feature>
<dbReference type="EMBL" id="FOYS01000002">
    <property type="protein sequence ID" value="SFR43258.1"/>
    <property type="molecule type" value="Genomic_DNA"/>
</dbReference>
<evidence type="ECO:0000313" key="3">
    <source>
        <dbReference type="EMBL" id="SFR43258.1"/>
    </source>
</evidence>
<protein>
    <recommendedName>
        <fullName evidence="2">DUF1648 domain-containing protein</fullName>
    </recommendedName>
</protein>
<gene>
    <name evidence="3" type="ORF">SAMN04488124_1254</name>
</gene>
<proteinExistence type="predicted"/>
<reference evidence="4" key="1">
    <citation type="submission" date="2016-10" db="EMBL/GenBank/DDBJ databases">
        <authorList>
            <person name="Varghese N."/>
            <person name="Submissions S."/>
        </authorList>
    </citation>
    <scope>NUCLEOTIDE SEQUENCE [LARGE SCALE GENOMIC DNA]</scope>
    <source>
        <strain evidence="4">CGMCC 1.8711</strain>
    </source>
</reference>
<keyword evidence="1" id="KW-0472">Membrane</keyword>
<evidence type="ECO:0000313" key="4">
    <source>
        <dbReference type="Proteomes" id="UP000243250"/>
    </source>
</evidence>
<dbReference type="PANTHER" id="PTHR37810">
    <property type="entry name" value="IMMUNITY PROTEIN SDPI"/>
    <property type="match status" value="1"/>
</dbReference>
<dbReference type="STRING" id="555875.SAMN04488124_1254"/>
<accession>A0A1I6GM54</accession>
<keyword evidence="4" id="KW-1185">Reference proteome</keyword>
<sequence length="127" mass="13246">MASTFVTAAYAVLAVATVAGLLAYPSLPERMAVHFGVGGQPDGYAPRLFGVLVVPVVGLVVLGVMQQVSTPADPIPDAFLLALAAFLAYVHGVVLAWNLGYRFNVLYAILPVTGVFLVVTFSLVGLL</sequence>
<dbReference type="InterPro" id="IPR012867">
    <property type="entry name" value="DUF1648"/>
</dbReference>
<feature type="transmembrane region" description="Helical" evidence="1">
    <location>
        <begin position="78"/>
        <end position="99"/>
    </location>
</feature>
<dbReference type="Pfam" id="PF07853">
    <property type="entry name" value="DUF1648"/>
    <property type="match status" value="1"/>
</dbReference>
<evidence type="ECO:0000256" key="1">
    <source>
        <dbReference type="SAM" id="Phobius"/>
    </source>
</evidence>
<dbReference type="PANTHER" id="PTHR37810:SF5">
    <property type="entry name" value="IMMUNITY PROTEIN SDPI"/>
    <property type="match status" value="1"/>
</dbReference>
<feature type="transmembrane region" description="Helical" evidence="1">
    <location>
        <begin position="47"/>
        <end position="66"/>
    </location>
</feature>
<dbReference type="AlphaFoldDB" id="A0A1I6GM54"/>
<dbReference type="Proteomes" id="UP000243250">
    <property type="component" value="Unassembled WGS sequence"/>
</dbReference>
<dbReference type="OrthoDB" id="102247at2157"/>
<evidence type="ECO:0000259" key="2">
    <source>
        <dbReference type="Pfam" id="PF07853"/>
    </source>
</evidence>
<keyword evidence="1" id="KW-0812">Transmembrane</keyword>
<dbReference type="GO" id="GO:0009636">
    <property type="term" value="P:response to toxic substance"/>
    <property type="evidence" value="ECO:0007669"/>
    <property type="project" value="TreeGrafter"/>
</dbReference>